<reference evidence="2" key="1">
    <citation type="journal article" date="2023" name="Mol. Phylogenet. Evol.">
        <title>Genome-scale phylogeny and comparative genomics of the fungal order Sordariales.</title>
        <authorList>
            <person name="Hensen N."/>
            <person name="Bonometti L."/>
            <person name="Westerberg I."/>
            <person name="Brannstrom I.O."/>
            <person name="Guillou S."/>
            <person name="Cros-Aarteil S."/>
            <person name="Calhoun S."/>
            <person name="Haridas S."/>
            <person name="Kuo A."/>
            <person name="Mondo S."/>
            <person name="Pangilinan J."/>
            <person name="Riley R."/>
            <person name="LaButti K."/>
            <person name="Andreopoulos B."/>
            <person name="Lipzen A."/>
            <person name="Chen C."/>
            <person name="Yan M."/>
            <person name="Daum C."/>
            <person name="Ng V."/>
            <person name="Clum A."/>
            <person name="Steindorff A."/>
            <person name="Ohm R.A."/>
            <person name="Martin F."/>
            <person name="Silar P."/>
            <person name="Natvig D.O."/>
            <person name="Lalanne C."/>
            <person name="Gautier V."/>
            <person name="Ament-Velasquez S.L."/>
            <person name="Kruys A."/>
            <person name="Hutchinson M.I."/>
            <person name="Powell A.J."/>
            <person name="Barry K."/>
            <person name="Miller A.N."/>
            <person name="Grigoriev I.V."/>
            <person name="Debuchy R."/>
            <person name="Gladieux P."/>
            <person name="Hiltunen Thoren M."/>
            <person name="Johannesson H."/>
        </authorList>
    </citation>
    <scope>NUCLEOTIDE SEQUENCE</scope>
    <source>
        <strain evidence="2">PSN309</strain>
    </source>
</reference>
<evidence type="ECO:0000313" key="3">
    <source>
        <dbReference type="Proteomes" id="UP001302126"/>
    </source>
</evidence>
<evidence type="ECO:0000256" key="1">
    <source>
        <dbReference type="SAM" id="SignalP"/>
    </source>
</evidence>
<comment type="caution">
    <text evidence="2">The sequence shown here is derived from an EMBL/GenBank/DDBJ whole genome shotgun (WGS) entry which is preliminary data.</text>
</comment>
<keyword evidence="1" id="KW-0732">Signal</keyword>
<protein>
    <submittedName>
        <fullName evidence="2">Uncharacterized protein</fullName>
    </submittedName>
</protein>
<proteinExistence type="predicted"/>
<name>A0AAN6WLW3_9PEZI</name>
<feature type="chain" id="PRO_5042852220" evidence="1">
    <location>
        <begin position="18"/>
        <end position="104"/>
    </location>
</feature>
<sequence>MRPIIALVLSLAAAVTAAPRKQDGDSPLVARQQCTVDCTCLNANTNRSWEDTLRCCAPNGGTPDDNNPNREYCRRIPFERAESGFGGCCGGGNRFECRTITCPE</sequence>
<keyword evidence="3" id="KW-1185">Reference proteome</keyword>
<accession>A0AAN6WLW3</accession>
<dbReference type="EMBL" id="MU864510">
    <property type="protein sequence ID" value="KAK4184018.1"/>
    <property type="molecule type" value="Genomic_DNA"/>
</dbReference>
<dbReference type="AlphaFoldDB" id="A0AAN6WLW3"/>
<dbReference type="Proteomes" id="UP001302126">
    <property type="component" value="Unassembled WGS sequence"/>
</dbReference>
<feature type="signal peptide" evidence="1">
    <location>
        <begin position="1"/>
        <end position="17"/>
    </location>
</feature>
<organism evidence="2 3">
    <name type="scientific">Podospora australis</name>
    <dbReference type="NCBI Taxonomy" id="1536484"/>
    <lineage>
        <taxon>Eukaryota</taxon>
        <taxon>Fungi</taxon>
        <taxon>Dikarya</taxon>
        <taxon>Ascomycota</taxon>
        <taxon>Pezizomycotina</taxon>
        <taxon>Sordariomycetes</taxon>
        <taxon>Sordariomycetidae</taxon>
        <taxon>Sordariales</taxon>
        <taxon>Podosporaceae</taxon>
        <taxon>Podospora</taxon>
    </lineage>
</organism>
<gene>
    <name evidence="2" type="ORF">QBC35DRAFT_442280</name>
</gene>
<reference evidence="2" key="2">
    <citation type="submission" date="2023-05" db="EMBL/GenBank/DDBJ databases">
        <authorList>
            <consortium name="Lawrence Berkeley National Laboratory"/>
            <person name="Steindorff A."/>
            <person name="Hensen N."/>
            <person name="Bonometti L."/>
            <person name="Westerberg I."/>
            <person name="Brannstrom I.O."/>
            <person name="Guillou S."/>
            <person name="Cros-Aarteil S."/>
            <person name="Calhoun S."/>
            <person name="Haridas S."/>
            <person name="Kuo A."/>
            <person name="Mondo S."/>
            <person name="Pangilinan J."/>
            <person name="Riley R."/>
            <person name="Labutti K."/>
            <person name="Andreopoulos B."/>
            <person name="Lipzen A."/>
            <person name="Chen C."/>
            <person name="Yanf M."/>
            <person name="Daum C."/>
            <person name="Ng V."/>
            <person name="Clum A."/>
            <person name="Ohm R."/>
            <person name="Martin F."/>
            <person name="Silar P."/>
            <person name="Natvig D."/>
            <person name="Lalanne C."/>
            <person name="Gautier V."/>
            <person name="Ament-Velasquez S.L."/>
            <person name="Kruys A."/>
            <person name="Hutchinson M.I."/>
            <person name="Powell A.J."/>
            <person name="Barry K."/>
            <person name="Miller A.N."/>
            <person name="Grigoriev I.V."/>
            <person name="Debuchy R."/>
            <person name="Gladieux P."/>
            <person name="Thoren M.H."/>
            <person name="Johannesson H."/>
        </authorList>
    </citation>
    <scope>NUCLEOTIDE SEQUENCE</scope>
    <source>
        <strain evidence="2">PSN309</strain>
    </source>
</reference>
<evidence type="ECO:0000313" key="2">
    <source>
        <dbReference type="EMBL" id="KAK4184018.1"/>
    </source>
</evidence>